<evidence type="ECO:0000256" key="3">
    <source>
        <dbReference type="ARBA" id="ARBA00022741"/>
    </source>
</evidence>
<keyword evidence="10" id="KW-1185">Reference proteome</keyword>
<dbReference type="SMART" id="SM00220">
    <property type="entry name" value="S_TKc"/>
    <property type="match status" value="1"/>
</dbReference>
<name>A0A8J3Y5H5_9ACTN</name>
<dbReference type="Pfam" id="PF00069">
    <property type="entry name" value="Pkinase"/>
    <property type="match status" value="1"/>
</dbReference>
<keyword evidence="5 6" id="KW-0067">ATP-binding</keyword>
<dbReference type="PROSITE" id="PS00108">
    <property type="entry name" value="PROTEIN_KINASE_ST"/>
    <property type="match status" value="1"/>
</dbReference>
<dbReference type="Gene3D" id="1.10.510.10">
    <property type="entry name" value="Transferase(Phosphotransferase) domain 1"/>
    <property type="match status" value="1"/>
</dbReference>
<dbReference type="PROSITE" id="PS00107">
    <property type="entry name" value="PROTEIN_KINASE_ATP"/>
    <property type="match status" value="1"/>
</dbReference>
<comment type="caution">
    <text evidence="9">The sequence shown here is derived from an EMBL/GenBank/DDBJ whole genome shotgun (WGS) entry which is preliminary data.</text>
</comment>
<dbReference type="InterPro" id="IPR017441">
    <property type="entry name" value="Protein_kinase_ATP_BS"/>
</dbReference>
<dbReference type="InterPro" id="IPR008271">
    <property type="entry name" value="Ser/Thr_kinase_AS"/>
</dbReference>
<dbReference type="CDD" id="cd14014">
    <property type="entry name" value="STKc_PknB_like"/>
    <property type="match status" value="1"/>
</dbReference>
<dbReference type="RefSeq" id="WP_239107160.1">
    <property type="nucleotide sequence ID" value="NZ_BAAAGJ010000005.1"/>
</dbReference>
<accession>A0A8J3Y5H5</accession>
<dbReference type="EMBL" id="BOOY01000007">
    <property type="protein sequence ID" value="GIJ01910.1"/>
    <property type="molecule type" value="Genomic_DNA"/>
</dbReference>
<feature type="compositionally biased region" description="Low complexity" evidence="7">
    <location>
        <begin position="324"/>
        <end position="339"/>
    </location>
</feature>
<evidence type="ECO:0000256" key="1">
    <source>
        <dbReference type="ARBA" id="ARBA00010886"/>
    </source>
</evidence>
<dbReference type="Proteomes" id="UP000652013">
    <property type="component" value="Unassembled WGS sequence"/>
</dbReference>
<evidence type="ECO:0000256" key="2">
    <source>
        <dbReference type="ARBA" id="ARBA00022679"/>
    </source>
</evidence>
<dbReference type="InterPro" id="IPR050660">
    <property type="entry name" value="NEK_Ser/Thr_kinase"/>
</dbReference>
<evidence type="ECO:0000256" key="6">
    <source>
        <dbReference type="PROSITE-ProRule" id="PRU10141"/>
    </source>
</evidence>
<feature type="binding site" evidence="6">
    <location>
        <position position="57"/>
    </location>
    <ligand>
        <name>ATP</name>
        <dbReference type="ChEBI" id="CHEBI:30616"/>
    </ligand>
</feature>
<feature type="region of interest" description="Disordered" evidence="7">
    <location>
        <begin position="402"/>
        <end position="472"/>
    </location>
</feature>
<evidence type="ECO:0000256" key="5">
    <source>
        <dbReference type="ARBA" id="ARBA00022840"/>
    </source>
</evidence>
<evidence type="ECO:0000256" key="7">
    <source>
        <dbReference type="SAM" id="MobiDB-lite"/>
    </source>
</evidence>
<dbReference type="AlphaFoldDB" id="A0A8J3Y5H5"/>
<dbReference type="InterPro" id="IPR011009">
    <property type="entry name" value="Kinase-like_dom_sf"/>
</dbReference>
<dbReference type="SUPFAM" id="SSF56112">
    <property type="entry name" value="Protein kinase-like (PK-like)"/>
    <property type="match status" value="1"/>
</dbReference>
<dbReference type="PROSITE" id="PS50011">
    <property type="entry name" value="PROTEIN_KINASE_DOM"/>
    <property type="match status" value="1"/>
</dbReference>
<keyword evidence="2" id="KW-0808">Transferase</keyword>
<comment type="similarity">
    <text evidence="1">Belongs to the protein kinase superfamily. NEK Ser/Thr protein kinase family. NIMA subfamily.</text>
</comment>
<dbReference type="InterPro" id="IPR000719">
    <property type="entry name" value="Prot_kinase_dom"/>
</dbReference>
<protein>
    <recommendedName>
        <fullName evidence="8">Protein kinase domain-containing protein</fullName>
    </recommendedName>
</protein>
<gene>
    <name evidence="9" type="ORF">Sya03_12620</name>
</gene>
<organism evidence="9 10">
    <name type="scientific">Spirilliplanes yamanashiensis</name>
    <dbReference type="NCBI Taxonomy" id="42233"/>
    <lineage>
        <taxon>Bacteria</taxon>
        <taxon>Bacillati</taxon>
        <taxon>Actinomycetota</taxon>
        <taxon>Actinomycetes</taxon>
        <taxon>Micromonosporales</taxon>
        <taxon>Micromonosporaceae</taxon>
        <taxon>Spirilliplanes</taxon>
    </lineage>
</organism>
<reference evidence="9" key="1">
    <citation type="submission" date="2021-01" db="EMBL/GenBank/DDBJ databases">
        <title>Whole genome shotgun sequence of Spirilliplanes yamanashiensis NBRC 15828.</title>
        <authorList>
            <person name="Komaki H."/>
            <person name="Tamura T."/>
        </authorList>
    </citation>
    <scope>NUCLEOTIDE SEQUENCE</scope>
    <source>
        <strain evidence="9">NBRC 15828</strain>
    </source>
</reference>
<evidence type="ECO:0000313" key="10">
    <source>
        <dbReference type="Proteomes" id="UP000652013"/>
    </source>
</evidence>
<feature type="compositionally biased region" description="Low complexity" evidence="7">
    <location>
        <begin position="457"/>
        <end position="472"/>
    </location>
</feature>
<keyword evidence="4" id="KW-0418">Kinase</keyword>
<proteinExistence type="inferred from homology"/>
<keyword evidence="3 6" id="KW-0547">Nucleotide-binding</keyword>
<evidence type="ECO:0000259" key="8">
    <source>
        <dbReference type="PROSITE" id="PS50011"/>
    </source>
</evidence>
<dbReference type="PANTHER" id="PTHR43671">
    <property type="entry name" value="SERINE/THREONINE-PROTEIN KINASE NEK"/>
    <property type="match status" value="1"/>
</dbReference>
<feature type="compositionally biased region" description="Low complexity" evidence="7">
    <location>
        <begin position="402"/>
        <end position="415"/>
    </location>
</feature>
<dbReference type="GO" id="GO:0005524">
    <property type="term" value="F:ATP binding"/>
    <property type="evidence" value="ECO:0007669"/>
    <property type="project" value="UniProtKB-UniRule"/>
</dbReference>
<sequence>MESAPTTGTRSHDPATLDLGGRCVGNSYILIRPVGHGATGTVWRAVDRGSGEQVAVKLLHESLLRQPKLVTRFVQERTILLMLRHRHVVRVRDLFSVNESLGLVMDLVAGGSLRGHLRERGTLAAADAARLAGQVAAALTEAHAMGIVHRDLKPDNILLTGAEDGGEPETRLTDFGIARVLSTPGLTTPHAVVGTPYYMAPEAFHGAPTDPKVDVYALGVVLYELVVGHPPYVEDSIPELMRRHLEDRPERPDGLPDDLWSVVEACMHRDARKRPTAADLVGMLAAVARTATGVAALPAPDPRPATELGSAQEAPPAAPPASPAAPAAAGPAVPQQAAPVSHPSLPGSAQPPPQRRNQAPSWRWVRPGLFSLLIVAAMLGSGVAASAWQTSRAEAGRDEALTLPAAPGPAGTHAPQPTPTGPRPTAAAVTMPASADRLPPGGEPVADRPVRKPAGKASPAPARTTTRPARVPEATPWGPYECRDLVSFTFGFPMLAKPCHSLGTGIRATAAMAAAPGTTARVSVRLQNAATGATAGGSRTCGTLSFTKEGLTQRCGPVEFAAPRGHRYVLVMTWQHSHEGKLVLGSAKGEEFAW</sequence>
<dbReference type="PANTHER" id="PTHR43671:SF106">
    <property type="entry name" value="NIMA-LIKE KINASE"/>
    <property type="match status" value="1"/>
</dbReference>
<evidence type="ECO:0000256" key="4">
    <source>
        <dbReference type="ARBA" id="ARBA00022777"/>
    </source>
</evidence>
<feature type="region of interest" description="Disordered" evidence="7">
    <location>
        <begin position="296"/>
        <end position="359"/>
    </location>
</feature>
<evidence type="ECO:0000313" key="9">
    <source>
        <dbReference type="EMBL" id="GIJ01910.1"/>
    </source>
</evidence>
<dbReference type="GO" id="GO:0004674">
    <property type="term" value="F:protein serine/threonine kinase activity"/>
    <property type="evidence" value="ECO:0007669"/>
    <property type="project" value="TreeGrafter"/>
</dbReference>
<feature type="domain" description="Protein kinase" evidence="8">
    <location>
        <begin position="28"/>
        <end position="287"/>
    </location>
</feature>